<dbReference type="InterPro" id="IPR004843">
    <property type="entry name" value="Calcineurin-like_PHP"/>
</dbReference>
<proteinExistence type="predicted"/>
<feature type="compositionally biased region" description="Low complexity" evidence="1">
    <location>
        <begin position="476"/>
        <end position="491"/>
    </location>
</feature>
<organism evidence="3 4">
    <name type="scientific">Dermatophagoides farinae</name>
    <name type="common">American house dust mite</name>
    <dbReference type="NCBI Taxonomy" id="6954"/>
    <lineage>
        <taxon>Eukaryota</taxon>
        <taxon>Metazoa</taxon>
        <taxon>Ecdysozoa</taxon>
        <taxon>Arthropoda</taxon>
        <taxon>Chelicerata</taxon>
        <taxon>Arachnida</taxon>
        <taxon>Acari</taxon>
        <taxon>Acariformes</taxon>
        <taxon>Sarcoptiformes</taxon>
        <taxon>Astigmata</taxon>
        <taxon>Psoroptidia</taxon>
        <taxon>Analgoidea</taxon>
        <taxon>Pyroglyphidae</taxon>
        <taxon>Dermatophagoidinae</taxon>
        <taxon>Dermatophagoides</taxon>
    </lineage>
</organism>
<gene>
    <name evidence="3" type="ORF">DERF_004138</name>
</gene>
<feature type="compositionally biased region" description="Polar residues" evidence="1">
    <location>
        <begin position="1"/>
        <end position="18"/>
    </location>
</feature>
<reference evidence="3" key="1">
    <citation type="submission" date="2013-05" db="EMBL/GenBank/DDBJ databases">
        <authorList>
            <person name="Yim A.K.Y."/>
            <person name="Chan T.F."/>
            <person name="Ji K.M."/>
            <person name="Liu X.Y."/>
            <person name="Zhou J.W."/>
            <person name="Li R.Q."/>
            <person name="Yang K.Y."/>
            <person name="Li J."/>
            <person name="Li M."/>
            <person name="Law P.T.W."/>
            <person name="Wu Y.L."/>
            <person name="Cai Z.L."/>
            <person name="Qin H."/>
            <person name="Bao Y."/>
            <person name="Leung R.K.K."/>
            <person name="Ng P.K.S."/>
            <person name="Zou J."/>
            <person name="Zhong X.J."/>
            <person name="Ran P.X."/>
            <person name="Zhong N.S."/>
            <person name="Liu Z.G."/>
            <person name="Tsui S.K.W."/>
        </authorList>
    </citation>
    <scope>NUCLEOTIDE SEQUENCE</scope>
    <source>
        <strain evidence="3">Derf</strain>
        <tissue evidence="3">Whole organism</tissue>
    </source>
</reference>
<dbReference type="PANTHER" id="PTHR11668:SF496">
    <property type="entry name" value="SERINE_THREONINE-PROTEIN PHOSPHATASE"/>
    <property type="match status" value="1"/>
</dbReference>
<dbReference type="AlphaFoldDB" id="A0A922IF06"/>
<feature type="region of interest" description="Disordered" evidence="1">
    <location>
        <begin position="469"/>
        <end position="491"/>
    </location>
</feature>
<accession>A0A922IF06</accession>
<dbReference type="CDD" id="cd00144">
    <property type="entry name" value="MPP_PPP_family"/>
    <property type="match status" value="1"/>
</dbReference>
<dbReference type="Pfam" id="PF00149">
    <property type="entry name" value="Metallophos"/>
    <property type="match status" value="1"/>
</dbReference>
<dbReference type="Proteomes" id="UP000790347">
    <property type="component" value="Unassembled WGS sequence"/>
</dbReference>
<evidence type="ECO:0000259" key="2">
    <source>
        <dbReference type="SMART" id="SM00156"/>
    </source>
</evidence>
<protein>
    <recommendedName>
        <fullName evidence="2">Serine/threonine specific protein phosphatases domain-containing protein</fullName>
    </recommendedName>
</protein>
<dbReference type="PANTHER" id="PTHR11668">
    <property type="entry name" value="SERINE/THREONINE PROTEIN PHOSPHATASE"/>
    <property type="match status" value="1"/>
</dbReference>
<feature type="compositionally biased region" description="Polar residues" evidence="1">
    <location>
        <begin position="32"/>
        <end position="42"/>
    </location>
</feature>
<evidence type="ECO:0000313" key="3">
    <source>
        <dbReference type="EMBL" id="KAH9530326.1"/>
    </source>
</evidence>
<dbReference type="InterPro" id="IPR050341">
    <property type="entry name" value="PP1_catalytic_subunit"/>
</dbReference>
<dbReference type="SUPFAM" id="SSF56300">
    <property type="entry name" value="Metallo-dependent phosphatases"/>
    <property type="match status" value="1"/>
</dbReference>
<dbReference type="SMART" id="SM00156">
    <property type="entry name" value="PP2Ac"/>
    <property type="match status" value="1"/>
</dbReference>
<dbReference type="GO" id="GO:0005737">
    <property type="term" value="C:cytoplasm"/>
    <property type="evidence" value="ECO:0007669"/>
    <property type="project" value="TreeGrafter"/>
</dbReference>
<feature type="region of interest" description="Disordered" evidence="1">
    <location>
        <begin position="1"/>
        <end position="47"/>
    </location>
</feature>
<dbReference type="Gene3D" id="3.60.21.10">
    <property type="match status" value="1"/>
</dbReference>
<dbReference type="InterPro" id="IPR006186">
    <property type="entry name" value="Ser/Thr-sp_prot-phosphatase"/>
</dbReference>
<name>A0A922IF06_DERFA</name>
<feature type="compositionally biased region" description="Low complexity" evidence="1">
    <location>
        <begin position="19"/>
        <end position="31"/>
    </location>
</feature>
<dbReference type="GO" id="GO:0004722">
    <property type="term" value="F:protein serine/threonine phosphatase activity"/>
    <property type="evidence" value="ECO:0007669"/>
    <property type="project" value="TreeGrafter"/>
</dbReference>
<dbReference type="Gene3D" id="1.10.238.10">
    <property type="entry name" value="EF-hand"/>
    <property type="match status" value="1"/>
</dbReference>
<dbReference type="EMBL" id="ASGP02000001">
    <property type="protein sequence ID" value="KAH9530326.1"/>
    <property type="molecule type" value="Genomic_DNA"/>
</dbReference>
<reference evidence="3" key="2">
    <citation type="journal article" date="2022" name="Res Sq">
        <title>Comparative Genomics Reveals Insights into the Divergent Evolution of Astigmatic Mites and Household Pest Adaptations.</title>
        <authorList>
            <person name="Xiong Q."/>
            <person name="Wan A.T.-Y."/>
            <person name="Liu X.-Y."/>
            <person name="Fung C.S.-H."/>
            <person name="Xiao X."/>
            <person name="Malainual N."/>
            <person name="Hou J."/>
            <person name="Wang L."/>
            <person name="Wang M."/>
            <person name="Yang K."/>
            <person name="Cui Y."/>
            <person name="Leung E."/>
            <person name="Nong W."/>
            <person name="Shin S.-K."/>
            <person name="Au S."/>
            <person name="Jeong K.Y."/>
            <person name="Chew F.T."/>
            <person name="Hui J."/>
            <person name="Leung T.F."/>
            <person name="Tungtrongchitr A."/>
            <person name="Zhong N."/>
            <person name="Liu Z."/>
            <person name="Tsui S."/>
        </authorList>
    </citation>
    <scope>NUCLEOTIDE SEQUENCE</scope>
    <source>
        <strain evidence="3">Derf</strain>
        <tissue evidence="3">Whole organism</tissue>
    </source>
</reference>
<evidence type="ECO:0000256" key="1">
    <source>
        <dbReference type="SAM" id="MobiDB-lite"/>
    </source>
</evidence>
<comment type="caution">
    <text evidence="3">The sequence shown here is derived from an EMBL/GenBank/DDBJ whole genome shotgun (WGS) entry which is preliminary data.</text>
</comment>
<evidence type="ECO:0000313" key="4">
    <source>
        <dbReference type="Proteomes" id="UP000790347"/>
    </source>
</evidence>
<keyword evidence="4" id="KW-1185">Reference proteome</keyword>
<dbReference type="InterPro" id="IPR011992">
    <property type="entry name" value="EF-hand-dom_pair"/>
</dbReference>
<sequence>MASKTPPRTEQSTSTSFESIGSIGIGKTTTTAQSPSSPNTKLIQDIPRLRPEDGGALPDYICLYDCIVYYMMCPNHDRIAITRLKRARNSSNRDRRIIWLPFIVLPDHVTWEQAANDGLTLLFGYKDDEDSAHSKLPPPPMQVSPMQFLRIQLSGDRYFIRYAYFVHIEKRDNYVCCQDIEQSDRSSVITWMSMNDIVQNENLWGPEMLNFTEKLAEQMNVIDTNAASGSSTPTMTDTLIDLQIHEQTLDNIVGDIMTDKIYGKFLNGCKITSDMIIAAYEEYLEHCWPATLMCMIAFKTFLVRYGYPRNDTSAQEWIFNALDIERLGYLNFHQVLVGIVCLDPATPNDNSIRLKMVFRYYALEKNQELLFEEFVSLVHDLHPSMEAKKLRQTVEELERKIRDPNAAAAAATGGGSQTITFQAFEQAIRNRILKGTEKLVRSSKSIIGQMMHLNKVKNDSRTAVMVVRHHHPKSPKTPSSPTSKRTRGAAAAAPGTCNGCRAQKYKFGTHCVCLDTSGRCVKPLRLFDVEIRDTITPSRYSAEYVFGMNTICRNFLDLVRRAYQQNESLFSTTEDLPLALQTIRTLCEFVRLILECEDRFMKINAPAIVIGDIGGRIDSIMSLEKAFWTQVPIMTTNLIFLGNYVSGNNGSDGGSTKSSKSNVDVICYLFALKIAAPNQVCLLRGYNETCDTSKELLKECIQKYGPEDGRQLWMEFNRSFNLLPYAILVDESILCVHSGLPRVMMPITKFSEIPKKIANPAKESQLALEVRESILISNIPTDVPQPIGGGGGGVANPDDRKTEFGYSIFHTFMRTNSLKFMIRGHDQPLDGYRYYFDNRCITITSALNKNSTIILIDSENEELRMIKVATVTSSTISSSTTTKTKEEQFE</sequence>
<dbReference type="PRINTS" id="PR00114">
    <property type="entry name" value="STPHPHTASE"/>
</dbReference>
<dbReference type="SUPFAM" id="SSF47473">
    <property type="entry name" value="EF-hand"/>
    <property type="match status" value="1"/>
</dbReference>
<feature type="domain" description="Serine/threonine specific protein phosphatases" evidence="2">
    <location>
        <begin position="578"/>
        <end position="872"/>
    </location>
</feature>
<dbReference type="InterPro" id="IPR029052">
    <property type="entry name" value="Metallo-depent_PP-like"/>
</dbReference>